<evidence type="ECO:0000313" key="1">
    <source>
        <dbReference type="EMBL" id="KAH9420320.1"/>
    </source>
</evidence>
<organism evidence="1 2">
    <name type="scientific">Dermatophagoides pteronyssinus</name>
    <name type="common">European house dust mite</name>
    <dbReference type="NCBI Taxonomy" id="6956"/>
    <lineage>
        <taxon>Eukaryota</taxon>
        <taxon>Metazoa</taxon>
        <taxon>Ecdysozoa</taxon>
        <taxon>Arthropoda</taxon>
        <taxon>Chelicerata</taxon>
        <taxon>Arachnida</taxon>
        <taxon>Acari</taxon>
        <taxon>Acariformes</taxon>
        <taxon>Sarcoptiformes</taxon>
        <taxon>Astigmata</taxon>
        <taxon>Psoroptidia</taxon>
        <taxon>Analgoidea</taxon>
        <taxon>Pyroglyphidae</taxon>
        <taxon>Dermatophagoidinae</taxon>
        <taxon>Dermatophagoides</taxon>
    </lineage>
</organism>
<accession>A0ABQ8JCI9</accession>
<dbReference type="SUPFAM" id="SSF48726">
    <property type="entry name" value="Immunoglobulin"/>
    <property type="match status" value="1"/>
</dbReference>
<dbReference type="EMBL" id="NJHN03000051">
    <property type="protein sequence ID" value="KAH9420320.1"/>
    <property type="molecule type" value="Genomic_DNA"/>
</dbReference>
<comment type="caution">
    <text evidence="1">The sequence shown here is derived from an EMBL/GenBank/DDBJ whole genome shotgun (WGS) entry which is preliminary data.</text>
</comment>
<dbReference type="Proteomes" id="UP000887458">
    <property type="component" value="Unassembled WGS sequence"/>
</dbReference>
<proteinExistence type="predicted"/>
<reference evidence="1 2" key="2">
    <citation type="journal article" date="2022" name="Mol. Biol. Evol.">
        <title>Comparative Genomics Reveals Insights into the Divergent Evolution of Astigmatic Mites and Household Pest Adaptations.</title>
        <authorList>
            <person name="Xiong Q."/>
            <person name="Wan A.T."/>
            <person name="Liu X."/>
            <person name="Fung C.S."/>
            <person name="Xiao X."/>
            <person name="Malainual N."/>
            <person name="Hou J."/>
            <person name="Wang L."/>
            <person name="Wang M."/>
            <person name="Yang K.Y."/>
            <person name="Cui Y."/>
            <person name="Leung E.L."/>
            <person name="Nong W."/>
            <person name="Shin S.K."/>
            <person name="Au S.W."/>
            <person name="Jeong K.Y."/>
            <person name="Chew F.T."/>
            <person name="Hui J.H."/>
            <person name="Leung T.F."/>
            <person name="Tungtrongchitr A."/>
            <person name="Zhong N."/>
            <person name="Liu Z."/>
            <person name="Tsui S.K."/>
        </authorList>
    </citation>
    <scope>NUCLEOTIDE SEQUENCE [LARGE SCALE GENOMIC DNA]</scope>
    <source>
        <strain evidence="1">Derp</strain>
    </source>
</reference>
<dbReference type="InterPro" id="IPR036179">
    <property type="entry name" value="Ig-like_dom_sf"/>
</dbReference>
<dbReference type="InterPro" id="IPR013783">
    <property type="entry name" value="Ig-like_fold"/>
</dbReference>
<keyword evidence="2" id="KW-1185">Reference proteome</keyword>
<reference evidence="1 2" key="1">
    <citation type="journal article" date="2018" name="J. Allergy Clin. Immunol.">
        <title>High-quality assembly of Dermatophagoides pteronyssinus genome and transcriptome reveals a wide range of novel allergens.</title>
        <authorList>
            <person name="Liu X.Y."/>
            <person name="Yang K.Y."/>
            <person name="Wang M.Q."/>
            <person name="Kwok J.S."/>
            <person name="Zeng X."/>
            <person name="Yang Z."/>
            <person name="Xiao X.J."/>
            <person name="Lau C.P."/>
            <person name="Li Y."/>
            <person name="Huang Z.M."/>
            <person name="Ba J.G."/>
            <person name="Yim A.K."/>
            <person name="Ouyang C.Y."/>
            <person name="Ngai S.M."/>
            <person name="Chan T.F."/>
            <person name="Leung E.L."/>
            <person name="Liu L."/>
            <person name="Liu Z.G."/>
            <person name="Tsui S.K."/>
        </authorList>
    </citation>
    <scope>NUCLEOTIDE SEQUENCE [LARGE SCALE GENOMIC DNA]</scope>
    <source>
        <strain evidence="1">Derp</strain>
    </source>
</reference>
<name>A0ABQ8JCI9_DERPT</name>
<gene>
    <name evidence="1" type="ORF">DERP_011237</name>
</gene>
<dbReference type="Gene3D" id="2.60.40.10">
    <property type="entry name" value="Immunoglobulins"/>
    <property type="match status" value="1"/>
</dbReference>
<evidence type="ECO:0000313" key="2">
    <source>
        <dbReference type="Proteomes" id="UP000887458"/>
    </source>
</evidence>
<sequence length="83" mass="9959">MCRRCRYSRYIEIFGVEIILQRVQRWRNGTYQCQCSNQQGQSLSNQLKLDIKFAPVCLYPYTTDNLFEKNFPKRIYSTGQTCF</sequence>
<protein>
    <submittedName>
        <fullName evidence="1">Uncharacterized protein</fullName>
    </submittedName>
</protein>